<evidence type="ECO:0000313" key="1">
    <source>
        <dbReference type="EMBL" id="KRO10305.1"/>
    </source>
</evidence>
<protein>
    <submittedName>
        <fullName evidence="1">Uncharacterized protein</fullName>
    </submittedName>
</protein>
<organism evidence="1 2">
    <name type="scientific">Paucilactobacillus hokkaidonensis</name>
    <dbReference type="NCBI Taxonomy" id="1193095"/>
    <lineage>
        <taxon>Bacteria</taxon>
        <taxon>Bacillati</taxon>
        <taxon>Bacillota</taxon>
        <taxon>Bacilli</taxon>
        <taxon>Lactobacillales</taxon>
        <taxon>Lactobacillaceae</taxon>
        <taxon>Paucilactobacillus</taxon>
    </lineage>
</organism>
<dbReference type="Proteomes" id="UP000051884">
    <property type="component" value="Unassembled WGS sequence"/>
</dbReference>
<comment type="caution">
    <text evidence="1">The sequence shown here is derived from an EMBL/GenBank/DDBJ whole genome shotgun (WGS) entry which is preliminary data.</text>
</comment>
<sequence length="57" mass="6128">MTEEIPEPIPVNTNDAVLVTFAFTGGSPKLNNTGYDIKEAKPAMELSNPEAIPAINR</sequence>
<accession>A0ABR5Q6B7</accession>
<gene>
    <name evidence="1" type="ORF">IV59_GL001922</name>
</gene>
<name>A0ABR5Q6B7_9LACO</name>
<keyword evidence="2" id="KW-1185">Reference proteome</keyword>
<evidence type="ECO:0000313" key="2">
    <source>
        <dbReference type="Proteomes" id="UP000051884"/>
    </source>
</evidence>
<reference evidence="1 2" key="1">
    <citation type="journal article" date="2015" name="Genome Announc.">
        <title>Expanding the biotechnology potential of lactobacilli through comparative genomics of 213 strains and associated genera.</title>
        <authorList>
            <person name="Sun Z."/>
            <person name="Harris H.M."/>
            <person name="McCann A."/>
            <person name="Guo C."/>
            <person name="Argimon S."/>
            <person name="Zhang W."/>
            <person name="Yang X."/>
            <person name="Jeffery I.B."/>
            <person name="Cooney J.C."/>
            <person name="Kagawa T.F."/>
            <person name="Liu W."/>
            <person name="Song Y."/>
            <person name="Salvetti E."/>
            <person name="Wrobel A."/>
            <person name="Rasinkangas P."/>
            <person name="Parkhill J."/>
            <person name="Rea M.C."/>
            <person name="O'Sullivan O."/>
            <person name="Ritari J."/>
            <person name="Douillard F.P."/>
            <person name="Paul Ross R."/>
            <person name="Yang R."/>
            <person name="Briner A.E."/>
            <person name="Felis G.E."/>
            <person name="de Vos W.M."/>
            <person name="Barrangou R."/>
            <person name="Klaenhammer T.R."/>
            <person name="Caufield P.W."/>
            <person name="Cui Y."/>
            <person name="Zhang H."/>
            <person name="O'Toole P.W."/>
        </authorList>
    </citation>
    <scope>NUCLEOTIDE SEQUENCE [LARGE SCALE GENOMIC DNA]</scope>
    <source>
        <strain evidence="1 2">DSM 26202</strain>
    </source>
</reference>
<proteinExistence type="predicted"/>
<dbReference type="EMBL" id="JQCH01000006">
    <property type="protein sequence ID" value="KRO10305.1"/>
    <property type="molecule type" value="Genomic_DNA"/>
</dbReference>